<keyword evidence="2" id="KW-1185">Reference proteome</keyword>
<evidence type="ECO:0000313" key="1">
    <source>
        <dbReference type="EMBL" id="OXG07013.1"/>
    </source>
</evidence>
<gene>
    <name evidence="1" type="ORF">B0A64_09335</name>
</gene>
<dbReference type="EMBL" id="MUGS01000014">
    <property type="protein sequence ID" value="OXG07013.1"/>
    <property type="molecule type" value="Genomic_DNA"/>
</dbReference>
<organism evidence="1 2">
    <name type="scientific">Flavobacterium araucananum</name>
    <dbReference type="NCBI Taxonomy" id="946678"/>
    <lineage>
        <taxon>Bacteria</taxon>
        <taxon>Pseudomonadati</taxon>
        <taxon>Bacteroidota</taxon>
        <taxon>Flavobacteriia</taxon>
        <taxon>Flavobacteriales</taxon>
        <taxon>Flavobacteriaceae</taxon>
        <taxon>Flavobacterium</taxon>
    </lineage>
</organism>
<dbReference type="Proteomes" id="UP000214684">
    <property type="component" value="Unassembled WGS sequence"/>
</dbReference>
<protein>
    <submittedName>
        <fullName evidence="1">Uncharacterized protein</fullName>
    </submittedName>
</protein>
<dbReference type="AlphaFoldDB" id="A0A227PBZ2"/>
<name>A0A227PBZ2_9FLAO</name>
<sequence length="70" mass="7922">MAVHSEYEVVLPANRHHLFLPDYRTNYLARLGSGCHTAFGKRTIPKANAKNTCGNWDACIDVPYLLFVPF</sequence>
<evidence type="ECO:0000313" key="2">
    <source>
        <dbReference type="Proteomes" id="UP000214684"/>
    </source>
</evidence>
<accession>A0A227PBZ2</accession>
<reference evidence="1 2" key="1">
    <citation type="submission" date="2016-11" db="EMBL/GenBank/DDBJ databases">
        <title>Whole genomes of Flavobacteriaceae.</title>
        <authorList>
            <person name="Stine C."/>
            <person name="Li C."/>
            <person name="Tadesse D."/>
        </authorList>
    </citation>
    <scope>NUCLEOTIDE SEQUENCE [LARGE SCALE GENOMIC DNA]</scope>
    <source>
        <strain evidence="1 2">DSM 24704</strain>
    </source>
</reference>
<proteinExistence type="predicted"/>
<comment type="caution">
    <text evidence="1">The sequence shown here is derived from an EMBL/GenBank/DDBJ whole genome shotgun (WGS) entry which is preliminary data.</text>
</comment>